<dbReference type="Pfam" id="PF00301">
    <property type="entry name" value="Rubredoxin"/>
    <property type="match status" value="1"/>
</dbReference>
<dbReference type="InterPro" id="IPR024922">
    <property type="entry name" value="Rubredoxin"/>
</dbReference>
<proteinExistence type="inferred from homology"/>
<dbReference type="Gene3D" id="2.20.28.10">
    <property type="match status" value="1"/>
</dbReference>
<reference evidence="10" key="1">
    <citation type="journal article" date="2008" name="Proc. Natl. Acad. Sci. U.S.A.">
        <title>Complete genome of the uncultured termite group 1 bacteria in a single host protist cell.</title>
        <authorList>
            <person name="Hongoh Y."/>
            <person name="Sharma V.K."/>
            <person name="Prakash T."/>
            <person name="Noda S."/>
            <person name="Taylor T.D."/>
            <person name="Kudo T."/>
            <person name="Sakaki Y."/>
            <person name="Toyoda A."/>
            <person name="Hattori M."/>
            <person name="Ohkuma M."/>
        </authorList>
    </citation>
    <scope>NUCLEOTIDE SEQUENCE [LARGE SCALE GENOMIC DNA]</scope>
    <source>
        <strain evidence="10">Rs-D17 genomovar Ri2008</strain>
    </source>
</reference>
<protein>
    <recommendedName>
        <fullName evidence="6">Rubredoxin</fullName>
    </recommendedName>
</protein>
<dbReference type="GO" id="GO:0043448">
    <property type="term" value="P:alkane catabolic process"/>
    <property type="evidence" value="ECO:0007669"/>
    <property type="project" value="TreeGrafter"/>
</dbReference>
<dbReference type="AlphaFoldDB" id="B1GZR8"/>
<dbReference type="PIRSF" id="PIRSF000071">
    <property type="entry name" value="Rubredoxin"/>
    <property type="match status" value="1"/>
</dbReference>
<accession>A0A1C9ZXQ6</accession>
<dbReference type="InterPro" id="IPR024935">
    <property type="entry name" value="Rubredoxin_dom"/>
</dbReference>
<evidence type="ECO:0000313" key="9">
    <source>
        <dbReference type="EMBL" id="BAG13750.1"/>
    </source>
</evidence>
<evidence type="ECO:0000259" key="8">
    <source>
        <dbReference type="PROSITE" id="PS50903"/>
    </source>
</evidence>
<keyword evidence="5 6" id="KW-0408">Iron</keyword>
<dbReference type="PROSITE" id="PS50903">
    <property type="entry name" value="RUBREDOXIN_LIKE"/>
    <property type="match status" value="1"/>
</dbReference>
<dbReference type="GO" id="GO:0009055">
    <property type="term" value="F:electron transfer activity"/>
    <property type="evidence" value="ECO:0007669"/>
    <property type="project" value="InterPro"/>
</dbReference>
<feature type="domain" description="Rubredoxin-like" evidence="8">
    <location>
        <begin position="1"/>
        <end position="50"/>
    </location>
</feature>
<dbReference type="EMBL" id="AP009510">
    <property type="protein sequence ID" value="BAG13750.1"/>
    <property type="molecule type" value="Genomic_DNA"/>
</dbReference>
<dbReference type="InterPro" id="IPR018527">
    <property type="entry name" value="Rubredoxin_Fe_BS"/>
</dbReference>
<dbReference type="PANTHER" id="PTHR47627:SF1">
    <property type="entry name" value="RUBREDOXIN-1-RELATED"/>
    <property type="match status" value="1"/>
</dbReference>
<evidence type="ECO:0000256" key="1">
    <source>
        <dbReference type="ARBA" id="ARBA00005337"/>
    </source>
</evidence>
<sequence length="50" mass="5421">MKKWKCSACGYVYDPAVGLPEAGIALGTLFEQLPEDWVCPLCGAPKSTFE</sequence>
<evidence type="ECO:0000256" key="6">
    <source>
        <dbReference type="PIRNR" id="PIRNR000071"/>
    </source>
</evidence>
<feature type="binding site" evidence="7">
    <location>
        <position position="6"/>
    </location>
    <ligand>
        <name>Fe cation</name>
        <dbReference type="ChEBI" id="CHEBI:24875"/>
    </ligand>
</feature>
<keyword evidence="4 6" id="KW-0249">Electron transport</keyword>
<dbReference type="PATRIC" id="fig|471821.5.peg.399"/>
<organism evidence="9 10">
    <name type="scientific">Endomicrobium trichonymphae</name>
    <dbReference type="NCBI Taxonomy" id="1408204"/>
    <lineage>
        <taxon>Bacteria</taxon>
        <taxon>Pseudomonadati</taxon>
        <taxon>Elusimicrobiota</taxon>
        <taxon>Endomicrobiia</taxon>
        <taxon>Endomicrobiales</taxon>
        <taxon>Endomicrobiaceae</taxon>
        <taxon>Candidatus Endomicrobiellum</taxon>
    </lineage>
</organism>
<dbReference type="CDD" id="cd00730">
    <property type="entry name" value="rubredoxin"/>
    <property type="match status" value="1"/>
</dbReference>
<dbReference type="HOGENOM" id="CLU_128747_3_3_0"/>
<dbReference type="RefSeq" id="WP_015423277.1">
    <property type="nucleotide sequence ID" value="NC_020419.1"/>
</dbReference>
<dbReference type="Proteomes" id="UP000001691">
    <property type="component" value="Chromosome"/>
</dbReference>
<feature type="binding site" evidence="7">
    <location>
        <position position="39"/>
    </location>
    <ligand>
        <name>Fe cation</name>
        <dbReference type="ChEBI" id="CHEBI:24875"/>
    </ligand>
</feature>
<dbReference type="GO" id="GO:0005506">
    <property type="term" value="F:iron ion binding"/>
    <property type="evidence" value="ECO:0007669"/>
    <property type="project" value="InterPro"/>
</dbReference>
<evidence type="ECO:0000256" key="2">
    <source>
        <dbReference type="ARBA" id="ARBA00022448"/>
    </source>
</evidence>
<dbReference type="PRINTS" id="PR00163">
    <property type="entry name" value="RUBREDOXIN"/>
</dbReference>
<accession>B1GZR8</accession>
<gene>
    <name evidence="9" type="ordered locus">TGRD_266</name>
</gene>
<keyword evidence="10" id="KW-1185">Reference proteome</keyword>
<keyword evidence="2 6" id="KW-0813">Transport</keyword>
<evidence type="ECO:0000256" key="4">
    <source>
        <dbReference type="ARBA" id="ARBA00022982"/>
    </source>
</evidence>
<evidence type="ECO:0000256" key="3">
    <source>
        <dbReference type="ARBA" id="ARBA00022723"/>
    </source>
</evidence>
<evidence type="ECO:0000256" key="7">
    <source>
        <dbReference type="PIRSR" id="PIRSR000071-1"/>
    </source>
</evidence>
<keyword evidence="3 6" id="KW-0479">Metal-binding</keyword>
<evidence type="ECO:0000256" key="5">
    <source>
        <dbReference type="ARBA" id="ARBA00023004"/>
    </source>
</evidence>
<feature type="binding site" evidence="7">
    <location>
        <position position="42"/>
    </location>
    <ligand>
        <name>Fe cation</name>
        <dbReference type="ChEBI" id="CHEBI:24875"/>
    </ligand>
</feature>
<dbReference type="STRING" id="471821.TGRD_267"/>
<dbReference type="KEGG" id="eti:RSTT_241"/>
<dbReference type="PANTHER" id="PTHR47627">
    <property type="entry name" value="RUBREDOXIN"/>
    <property type="match status" value="1"/>
</dbReference>
<comment type="cofactor">
    <cofactor evidence="6 7">
        <name>Fe(3+)</name>
        <dbReference type="ChEBI" id="CHEBI:29034"/>
    </cofactor>
    <text evidence="6 7">Binds 1 Fe(3+) ion per subunit.</text>
</comment>
<evidence type="ECO:0000313" key="10">
    <source>
        <dbReference type="Proteomes" id="UP000001691"/>
    </source>
</evidence>
<comment type="similarity">
    <text evidence="1 6">Belongs to the rubredoxin family.</text>
</comment>
<dbReference type="SUPFAM" id="SSF57802">
    <property type="entry name" value="Rubredoxin-like"/>
    <property type="match status" value="1"/>
</dbReference>
<dbReference type="PROSITE" id="PS00202">
    <property type="entry name" value="RUBREDOXIN"/>
    <property type="match status" value="1"/>
</dbReference>
<feature type="binding site" evidence="7">
    <location>
        <position position="9"/>
    </location>
    <ligand>
        <name>Fe cation</name>
        <dbReference type="ChEBI" id="CHEBI:24875"/>
    </ligand>
</feature>
<dbReference type="InterPro" id="IPR024934">
    <property type="entry name" value="Rubredoxin-like_dom"/>
</dbReference>
<name>B1GZR8_ENDTX</name>
<dbReference type="KEGG" id="rsd:TGRD_266"/>
<dbReference type="FunFam" id="2.20.28.10:FF:000001">
    <property type="entry name" value="Rubredoxin"/>
    <property type="match status" value="1"/>
</dbReference>
<dbReference type="OrthoDB" id="9758182at2"/>
<dbReference type="InterPro" id="IPR050526">
    <property type="entry name" value="Rubredoxin_ET"/>
</dbReference>